<dbReference type="Proteomes" id="UP001209317">
    <property type="component" value="Unassembled WGS sequence"/>
</dbReference>
<feature type="compositionally biased region" description="Low complexity" evidence="5">
    <location>
        <begin position="1"/>
        <end position="32"/>
    </location>
</feature>
<dbReference type="PANTHER" id="PTHR14948:SF25">
    <property type="entry name" value="DUF4190 DOMAIN-CONTAINING PROTEIN"/>
    <property type="match status" value="1"/>
</dbReference>
<feature type="transmembrane region" description="Helical" evidence="6">
    <location>
        <begin position="41"/>
        <end position="62"/>
    </location>
</feature>
<dbReference type="InterPro" id="IPR051423">
    <property type="entry name" value="CD225/Dispanin"/>
</dbReference>
<comment type="subcellular location">
    <subcellularLocation>
        <location evidence="1">Membrane</location>
    </subcellularLocation>
</comment>
<dbReference type="Pfam" id="PF04505">
    <property type="entry name" value="CD225"/>
    <property type="match status" value="1"/>
</dbReference>
<evidence type="ECO:0000256" key="1">
    <source>
        <dbReference type="ARBA" id="ARBA00004370"/>
    </source>
</evidence>
<comment type="caution">
    <text evidence="7">The sequence shown here is derived from an EMBL/GenBank/DDBJ whole genome shotgun (WGS) entry which is preliminary data.</text>
</comment>
<name>A0AAE3INP7_9BACT</name>
<accession>A0AAE3INP7</accession>
<keyword evidence="4 6" id="KW-0472">Membrane</keyword>
<evidence type="ECO:0000256" key="4">
    <source>
        <dbReference type="ARBA" id="ARBA00023136"/>
    </source>
</evidence>
<dbReference type="EMBL" id="JAOTPL010000001">
    <property type="protein sequence ID" value="MCU7693032.1"/>
    <property type="molecule type" value="Genomic_DNA"/>
</dbReference>
<keyword evidence="8" id="KW-1185">Reference proteome</keyword>
<dbReference type="RefSeq" id="WP_263036520.1">
    <property type="nucleotide sequence ID" value="NZ_JAOTPL010000001.1"/>
</dbReference>
<keyword evidence="2 6" id="KW-0812">Transmembrane</keyword>
<dbReference type="AlphaFoldDB" id="A0AAE3INP7"/>
<sequence>MNDQQIPQGQGGYQQQPQQPFSQQNVNPNFQNTGAAPPKTWLVESILVTIFCCLPLGVIGIINASKVESKYYAGDVQGSLQASQEAKKWTKIGLICGLVGLVLYVILIFAGVLTGIAGMGS</sequence>
<gene>
    <name evidence="7" type="ORF">OD355_00725</name>
</gene>
<evidence type="ECO:0000256" key="5">
    <source>
        <dbReference type="SAM" id="MobiDB-lite"/>
    </source>
</evidence>
<feature type="region of interest" description="Disordered" evidence="5">
    <location>
        <begin position="1"/>
        <end position="33"/>
    </location>
</feature>
<keyword evidence="3 6" id="KW-1133">Transmembrane helix</keyword>
<evidence type="ECO:0000256" key="3">
    <source>
        <dbReference type="ARBA" id="ARBA00022989"/>
    </source>
</evidence>
<evidence type="ECO:0000313" key="7">
    <source>
        <dbReference type="EMBL" id="MCU7693032.1"/>
    </source>
</evidence>
<evidence type="ECO:0000256" key="2">
    <source>
        <dbReference type="ARBA" id="ARBA00022692"/>
    </source>
</evidence>
<feature type="transmembrane region" description="Helical" evidence="6">
    <location>
        <begin position="92"/>
        <end position="117"/>
    </location>
</feature>
<proteinExistence type="predicted"/>
<reference evidence="7" key="1">
    <citation type="submission" date="2022-10" db="EMBL/GenBank/DDBJ databases">
        <authorList>
            <person name="Kim H.S."/>
            <person name="Kim J.-S."/>
            <person name="Suh M.K."/>
            <person name="Eom M.K."/>
            <person name="Lee J.-S."/>
        </authorList>
    </citation>
    <scope>NUCLEOTIDE SEQUENCE</scope>
    <source>
        <strain evidence="7">LIP-5</strain>
    </source>
</reference>
<evidence type="ECO:0000256" key="6">
    <source>
        <dbReference type="SAM" id="Phobius"/>
    </source>
</evidence>
<protein>
    <submittedName>
        <fullName evidence="7">CD225/dispanin family protein</fullName>
    </submittedName>
</protein>
<dbReference type="PANTHER" id="PTHR14948">
    <property type="entry name" value="NG5"/>
    <property type="match status" value="1"/>
</dbReference>
<evidence type="ECO:0000313" key="8">
    <source>
        <dbReference type="Proteomes" id="UP001209317"/>
    </source>
</evidence>
<dbReference type="GO" id="GO:0016020">
    <property type="term" value="C:membrane"/>
    <property type="evidence" value="ECO:0007669"/>
    <property type="project" value="UniProtKB-SubCell"/>
</dbReference>
<dbReference type="InterPro" id="IPR007593">
    <property type="entry name" value="CD225/Dispanin_fam"/>
</dbReference>
<organism evidence="7 8">
    <name type="scientific">Haoranjiania flava</name>
    <dbReference type="NCBI Taxonomy" id="1856322"/>
    <lineage>
        <taxon>Bacteria</taxon>
        <taxon>Pseudomonadati</taxon>
        <taxon>Bacteroidota</taxon>
        <taxon>Chitinophagia</taxon>
        <taxon>Chitinophagales</taxon>
        <taxon>Chitinophagaceae</taxon>
        <taxon>Haoranjiania</taxon>
    </lineage>
</organism>